<evidence type="ECO:0000256" key="4">
    <source>
        <dbReference type="ARBA" id="ARBA00022832"/>
    </source>
</evidence>
<keyword evidence="3 8" id="KW-0444">Lipid biosynthesis</keyword>
<comment type="function">
    <text evidence="8">This protein is a component of the acetyl coenzyme A carboxylase complex; first, biotin carboxylase catalyzes the carboxylation of the carrier protein and then the transcarboxylase transfers the carboxyl group to form malonyl-CoA.</text>
</comment>
<dbReference type="CDD" id="cd06850">
    <property type="entry name" value="biotinyl_domain"/>
    <property type="match status" value="1"/>
</dbReference>
<dbReference type="InterPro" id="IPR011053">
    <property type="entry name" value="Single_hybrid_motif"/>
</dbReference>
<dbReference type="SUPFAM" id="SSF51230">
    <property type="entry name" value="Single hybrid motif"/>
    <property type="match status" value="1"/>
</dbReference>
<evidence type="ECO:0000256" key="2">
    <source>
        <dbReference type="ARBA" id="ARBA00017562"/>
    </source>
</evidence>
<name>A0ABV9EFT0_9ACTN</name>
<keyword evidence="11" id="KW-1185">Reference proteome</keyword>
<evidence type="ECO:0000313" key="10">
    <source>
        <dbReference type="EMBL" id="MFC4587993.1"/>
    </source>
</evidence>
<dbReference type="EMBL" id="JBHSFN010000010">
    <property type="protein sequence ID" value="MFC4587993.1"/>
    <property type="molecule type" value="Genomic_DNA"/>
</dbReference>
<dbReference type="InterPro" id="IPR050709">
    <property type="entry name" value="Biotin_Carboxyl_Carrier/Decarb"/>
</dbReference>
<keyword evidence="4 8" id="KW-0276">Fatty acid metabolism</keyword>
<evidence type="ECO:0000256" key="3">
    <source>
        <dbReference type="ARBA" id="ARBA00022516"/>
    </source>
</evidence>
<proteinExistence type="predicted"/>
<dbReference type="InterPro" id="IPR001882">
    <property type="entry name" value="Biotin_BS"/>
</dbReference>
<keyword evidence="10" id="KW-0436">Ligase</keyword>
<evidence type="ECO:0000259" key="9">
    <source>
        <dbReference type="PROSITE" id="PS50968"/>
    </source>
</evidence>
<dbReference type="GO" id="GO:0003989">
    <property type="term" value="F:acetyl-CoA carboxylase activity"/>
    <property type="evidence" value="ECO:0007669"/>
    <property type="project" value="UniProtKB-EC"/>
</dbReference>
<keyword evidence="6 8" id="KW-0275">Fatty acid biosynthesis</keyword>
<dbReference type="PANTHER" id="PTHR45266:SF3">
    <property type="entry name" value="OXALOACETATE DECARBOXYLASE ALPHA CHAIN"/>
    <property type="match status" value="1"/>
</dbReference>
<dbReference type="RefSeq" id="WP_262840765.1">
    <property type="nucleotide sequence ID" value="NZ_JANZYP010000002.1"/>
</dbReference>
<evidence type="ECO:0000256" key="5">
    <source>
        <dbReference type="ARBA" id="ARBA00023098"/>
    </source>
</evidence>
<dbReference type="PROSITE" id="PS50968">
    <property type="entry name" value="BIOTINYL_LIPOYL"/>
    <property type="match status" value="1"/>
</dbReference>
<comment type="caution">
    <text evidence="10">The sequence shown here is derived from an EMBL/GenBank/DDBJ whole genome shotgun (WGS) entry which is preliminary data.</text>
</comment>
<evidence type="ECO:0000256" key="7">
    <source>
        <dbReference type="ARBA" id="ARBA00023267"/>
    </source>
</evidence>
<dbReference type="PRINTS" id="PR01071">
    <property type="entry name" value="ACOABIOTINCC"/>
</dbReference>
<dbReference type="InterPro" id="IPR000089">
    <property type="entry name" value="Biotin_lipoyl"/>
</dbReference>
<dbReference type="NCBIfam" id="TIGR00531">
    <property type="entry name" value="BCCP"/>
    <property type="match status" value="1"/>
</dbReference>
<evidence type="ECO:0000256" key="1">
    <source>
        <dbReference type="ARBA" id="ARBA00005194"/>
    </source>
</evidence>
<organism evidence="10 11">
    <name type="scientific">Sphaerisporangium corydalis</name>
    <dbReference type="NCBI Taxonomy" id="1441875"/>
    <lineage>
        <taxon>Bacteria</taxon>
        <taxon>Bacillati</taxon>
        <taxon>Actinomycetota</taxon>
        <taxon>Actinomycetes</taxon>
        <taxon>Streptosporangiales</taxon>
        <taxon>Streptosporangiaceae</taxon>
        <taxon>Sphaerisporangium</taxon>
    </lineage>
</organism>
<evidence type="ECO:0000256" key="6">
    <source>
        <dbReference type="ARBA" id="ARBA00023160"/>
    </source>
</evidence>
<evidence type="ECO:0000313" key="11">
    <source>
        <dbReference type="Proteomes" id="UP001595891"/>
    </source>
</evidence>
<feature type="domain" description="Lipoyl-binding" evidence="9">
    <location>
        <begin position="83"/>
        <end position="159"/>
    </location>
</feature>
<dbReference type="PANTHER" id="PTHR45266">
    <property type="entry name" value="OXALOACETATE DECARBOXYLASE ALPHA CHAIN"/>
    <property type="match status" value="1"/>
</dbReference>
<protein>
    <recommendedName>
        <fullName evidence="2 8">Biotin carboxyl carrier protein of acetyl-CoA carboxylase</fullName>
    </recommendedName>
</protein>
<dbReference type="Gene3D" id="2.40.50.100">
    <property type="match status" value="1"/>
</dbReference>
<keyword evidence="7 8" id="KW-0092">Biotin</keyword>
<sequence>MSERAGHTPTLEELWRHATGVIDAGAGPVRRIKLSAGETSVEIEWPEHVGAAAYVPLAAVATVPASLPAAVHGVADLQPDPAAHQVCAPLVGTFYRAPSPGAKPFVEVGDTVVAGQRVAIVEAMKLMNGVEADRDGLVTAILVEDATSVEYGQPLITIDPMDE</sequence>
<accession>A0ABV9EFT0</accession>
<dbReference type="Proteomes" id="UP001595891">
    <property type="component" value="Unassembled WGS sequence"/>
</dbReference>
<reference evidence="11" key="1">
    <citation type="journal article" date="2019" name="Int. J. Syst. Evol. Microbiol.">
        <title>The Global Catalogue of Microorganisms (GCM) 10K type strain sequencing project: providing services to taxonomists for standard genome sequencing and annotation.</title>
        <authorList>
            <consortium name="The Broad Institute Genomics Platform"/>
            <consortium name="The Broad Institute Genome Sequencing Center for Infectious Disease"/>
            <person name="Wu L."/>
            <person name="Ma J."/>
        </authorList>
    </citation>
    <scope>NUCLEOTIDE SEQUENCE [LARGE SCALE GENOMIC DNA]</scope>
    <source>
        <strain evidence="11">CCUG 49560</strain>
    </source>
</reference>
<dbReference type="InterPro" id="IPR001249">
    <property type="entry name" value="AcCoA_biotinCC"/>
</dbReference>
<evidence type="ECO:0000256" key="8">
    <source>
        <dbReference type="RuleBase" id="RU364072"/>
    </source>
</evidence>
<keyword evidence="5 8" id="KW-0443">Lipid metabolism</keyword>
<dbReference type="PROSITE" id="PS00188">
    <property type="entry name" value="BIOTIN"/>
    <property type="match status" value="1"/>
</dbReference>
<dbReference type="Pfam" id="PF00364">
    <property type="entry name" value="Biotin_lipoyl"/>
    <property type="match status" value="1"/>
</dbReference>
<gene>
    <name evidence="10" type="primary">accB</name>
    <name evidence="10" type="ORF">ACFO8L_18015</name>
</gene>
<comment type="pathway">
    <text evidence="1 8">Lipid metabolism; fatty acid biosynthesis.</text>
</comment>